<dbReference type="InterPro" id="IPR045428">
    <property type="entry name" value="EACC1"/>
</dbReference>
<dbReference type="Pfam" id="PF19953">
    <property type="entry name" value="EACC1"/>
    <property type="match status" value="1"/>
</dbReference>
<feature type="transmembrane region" description="Helical" evidence="1">
    <location>
        <begin position="49"/>
        <end position="70"/>
    </location>
</feature>
<protein>
    <submittedName>
        <fullName evidence="2">Uncharacterized protein</fullName>
    </submittedName>
</protein>
<dbReference type="AlphaFoldDB" id="A0A7W3T2W4"/>
<proteinExistence type="predicted"/>
<evidence type="ECO:0000313" key="3">
    <source>
        <dbReference type="Proteomes" id="UP000530234"/>
    </source>
</evidence>
<organism evidence="2 3">
    <name type="scientific">Streptomyces calidiresistens</name>
    <dbReference type="NCBI Taxonomy" id="1485586"/>
    <lineage>
        <taxon>Bacteria</taxon>
        <taxon>Bacillati</taxon>
        <taxon>Actinomycetota</taxon>
        <taxon>Actinomycetes</taxon>
        <taxon>Kitasatosporales</taxon>
        <taxon>Streptomycetaceae</taxon>
        <taxon>Streptomyces</taxon>
    </lineage>
</organism>
<name>A0A7W3T2W4_9ACTN</name>
<keyword evidence="1" id="KW-0812">Transmembrane</keyword>
<comment type="caution">
    <text evidence="2">The sequence shown here is derived from an EMBL/GenBank/DDBJ whole genome shotgun (WGS) entry which is preliminary data.</text>
</comment>
<reference evidence="3" key="1">
    <citation type="submission" date="2019-10" db="EMBL/GenBank/DDBJ databases">
        <title>Streptomyces sp. nov., a novel actinobacterium isolated from alkaline environment.</title>
        <authorList>
            <person name="Golinska P."/>
        </authorList>
    </citation>
    <scope>NUCLEOTIDE SEQUENCE [LARGE SCALE GENOMIC DNA]</scope>
    <source>
        <strain evidence="3">DSM 42108</strain>
    </source>
</reference>
<dbReference type="Proteomes" id="UP000530234">
    <property type="component" value="Unassembled WGS sequence"/>
</dbReference>
<gene>
    <name evidence="2" type="ORF">FOE67_09700</name>
</gene>
<sequence>MRASSAVTVEDATRALRSWLADEPGLRGRLSPRESPPPPGALGPTLDGLAIALGSGGVATSLVTAVVAWLRSRRGDVTVRLERADGASLEFTATRVQGLAEPEVRELIAATVRALEPGGATTAPDPGREQT</sequence>
<accession>A0A7W3T2W4</accession>
<keyword evidence="1" id="KW-0472">Membrane</keyword>
<evidence type="ECO:0000256" key="1">
    <source>
        <dbReference type="SAM" id="Phobius"/>
    </source>
</evidence>
<keyword evidence="1" id="KW-1133">Transmembrane helix</keyword>
<dbReference type="RefSeq" id="WP_182662619.1">
    <property type="nucleotide sequence ID" value="NZ_VKHS01000169.1"/>
</dbReference>
<evidence type="ECO:0000313" key="2">
    <source>
        <dbReference type="EMBL" id="MBB0229783.1"/>
    </source>
</evidence>
<dbReference type="EMBL" id="VKHS01000169">
    <property type="protein sequence ID" value="MBB0229783.1"/>
    <property type="molecule type" value="Genomic_DNA"/>
</dbReference>
<keyword evidence="3" id="KW-1185">Reference proteome</keyword>